<protein>
    <submittedName>
        <fullName evidence="3">HlyD family efflux transporter periplasmic adaptor subunit</fullName>
    </submittedName>
</protein>
<proteinExistence type="predicted"/>
<evidence type="ECO:0000256" key="1">
    <source>
        <dbReference type="SAM" id="Phobius"/>
    </source>
</evidence>
<sequence>MDRRIEAPKPKSRTWAVRLGIGLVAILAILFGYRLIPASGSLTVDAAMIRTGEVVRAPFQDYVPLRAKVAPFSTTFVASVAGGQVEALIASDGQLVTKGDALVRLTNPALELDVASRSADIAGQLGNVSGQRLAVQRGRFEGDKDLAEARNALMKAEEDYQAKAFLFERQIVNQAALDPVAAEVAFRRARLHALEQSRASEQGVLASQSARIGRTEAQLNRSLAMVRRSLDALTIRGPVSGRLTAFTLQAGQTLTPGDPVGQIDSEGRWKLIADVDQFYLGRVETGLAARATIGGKVLPMTVIKVLPQVTDGQFRIELGFTEEPSAQLNRGQTIDVRLVLGADRPALVAPSGGWLDGNGTSAFVMDGEGRAHRRAITSGRRNPDQVEITSGLSAGDRIVTSATGSYADYDTLILN</sequence>
<dbReference type="Proteomes" id="UP000722336">
    <property type="component" value="Unassembled WGS sequence"/>
</dbReference>
<comment type="caution">
    <text evidence="3">The sequence shown here is derived from an EMBL/GenBank/DDBJ whole genome shotgun (WGS) entry which is preliminary data.</text>
</comment>
<dbReference type="PANTHER" id="PTHR30469">
    <property type="entry name" value="MULTIDRUG RESISTANCE PROTEIN MDTA"/>
    <property type="match status" value="1"/>
</dbReference>
<feature type="transmembrane region" description="Helical" evidence="1">
    <location>
        <begin position="15"/>
        <end position="36"/>
    </location>
</feature>
<dbReference type="RefSeq" id="WP_218446223.1">
    <property type="nucleotide sequence ID" value="NZ_JAGSPA010000003.1"/>
</dbReference>
<dbReference type="EMBL" id="JAGSPA010000003">
    <property type="protein sequence ID" value="MBV7257412.1"/>
    <property type="molecule type" value="Genomic_DNA"/>
</dbReference>
<dbReference type="PANTHER" id="PTHR30469:SF33">
    <property type="entry name" value="SLR1207 PROTEIN"/>
    <property type="match status" value="1"/>
</dbReference>
<keyword evidence="1" id="KW-0472">Membrane</keyword>
<accession>A0ABS6SG67</accession>
<reference evidence="3 4" key="1">
    <citation type="submission" date="2021-04" db="EMBL/GenBank/DDBJ databases">
        <authorList>
            <person name="Pira H."/>
            <person name="Risdian C."/>
            <person name="Wink J."/>
        </authorList>
    </citation>
    <scope>NUCLEOTIDE SEQUENCE [LARGE SCALE GENOMIC DNA]</scope>
    <source>
        <strain evidence="3 4">WHA3</strain>
    </source>
</reference>
<dbReference type="Pfam" id="PF25967">
    <property type="entry name" value="RND-MFP_C"/>
    <property type="match status" value="1"/>
</dbReference>
<evidence type="ECO:0000313" key="3">
    <source>
        <dbReference type="EMBL" id="MBV7257412.1"/>
    </source>
</evidence>
<gene>
    <name evidence="3" type="ORF">KCG44_11510</name>
</gene>
<keyword evidence="1" id="KW-0812">Transmembrane</keyword>
<organism evidence="3 4">
    <name type="scientific">Pacificimonas pallii</name>
    <dbReference type="NCBI Taxonomy" id="2827236"/>
    <lineage>
        <taxon>Bacteria</taxon>
        <taxon>Pseudomonadati</taxon>
        <taxon>Pseudomonadota</taxon>
        <taxon>Alphaproteobacteria</taxon>
        <taxon>Sphingomonadales</taxon>
        <taxon>Sphingosinicellaceae</taxon>
        <taxon>Pacificimonas</taxon>
    </lineage>
</organism>
<keyword evidence="4" id="KW-1185">Reference proteome</keyword>
<evidence type="ECO:0000313" key="4">
    <source>
        <dbReference type="Proteomes" id="UP000722336"/>
    </source>
</evidence>
<evidence type="ECO:0000259" key="2">
    <source>
        <dbReference type="Pfam" id="PF25967"/>
    </source>
</evidence>
<keyword evidence="1" id="KW-1133">Transmembrane helix</keyword>
<dbReference type="InterPro" id="IPR058627">
    <property type="entry name" value="MdtA-like_C"/>
</dbReference>
<feature type="domain" description="Multidrug resistance protein MdtA-like C-terminal permuted SH3" evidence="2">
    <location>
        <begin position="346"/>
        <end position="402"/>
    </location>
</feature>
<name>A0ABS6SG67_9SPHN</name>